<reference evidence="2" key="2">
    <citation type="submission" date="2015-07" db="EMBL/GenBank/DDBJ databases">
        <authorList>
            <person name="Noorani M."/>
        </authorList>
    </citation>
    <scope>NUCLEOTIDE SEQUENCE</scope>
    <source>
        <strain evidence="2">Yugu1</strain>
    </source>
</reference>
<name>A0A368QZX1_SETIT</name>
<organism evidence="2">
    <name type="scientific">Setaria italica</name>
    <name type="common">Foxtail millet</name>
    <name type="synonym">Panicum italicum</name>
    <dbReference type="NCBI Taxonomy" id="4555"/>
    <lineage>
        <taxon>Eukaryota</taxon>
        <taxon>Viridiplantae</taxon>
        <taxon>Streptophyta</taxon>
        <taxon>Embryophyta</taxon>
        <taxon>Tracheophyta</taxon>
        <taxon>Spermatophyta</taxon>
        <taxon>Magnoliopsida</taxon>
        <taxon>Liliopsida</taxon>
        <taxon>Poales</taxon>
        <taxon>Poaceae</taxon>
        <taxon>PACMAD clade</taxon>
        <taxon>Panicoideae</taxon>
        <taxon>Panicodae</taxon>
        <taxon>Paniceae</taxon>
        <taxon>Cenchrinae</taxon>
        <taxon>Setaria</taxon>
    </lineage>
</organism>
<evidence type="ECO:0000313" key="2">
    <source>
        <dbReference type="EMBL" id="RCV23497.1"/>
    </source>
</evidence>
<keyword evidence="1" id="KW-0812">Transmembrane</keyword>
<feature type="transmembrane region" description="Helical" evidence="1">
    <location>
        <begin position="23"/>
        <end position="41"/>
    </location>
</feature>
<sequence length="49" mass="5236">MCLCCCSIIGVHPAEKIVAQVSSSILLIFTIVLGVAVPLKVSKLDEHWA</sequence>
<protein>
    <submittedName>
        <fullName evidence="2">Uncharacterized protein</fullName>
    </submittedName>
</protein>
<reference evidence="2" key="1">
    <citation type="journal article" date="2012" name="Nat. Biotechnol.">
        <title>Reference genome sequence of the model plant Setaria.</title>
        <authorList>
            <person name="Bennetzen J.L."/>
            <person name="Schmutz J."/>
            <person name="Wang H."/>
            <person name="Percifield R."/>
            <person name="Hawkins J."/>
            <person name="Pontaroli A.C."/>
            <person name="Estep M."/>
            <person name="Feng L."/>
            <person name="Vaughn J.N."/>
            <person name="Grimwood J."/>
            <person name="Jenkins J."/>
            <person name="Barry K."/>
            <person name="Lindquist E."/>
            <person name="Hellsten U."/>
            <person name="Deshpande S."/>
            <person name="Wang X."/>
            <person name="Wu X."/>
            <person name="Mitros T."/>
            <person name="Triplett J."/>
            <person name="Yang X."/>
            <person name="Ye C.Y."/>
            <person name="Mauro-Herrera M."/>
            <person name="Wang L."/>
            <person name="Li P."/>
            <person name="Sharma M."/>
            <person name="Sharma R."/>
            <person name="Ronald P.C."/>
            <person name="Panaud O."/>
            <person name="Kellogg E.A."/>
            <person name="Brutnell T.P."/>
            <person name="Doust A.N."/>
            <person name="Tuskan G.A."/>
            <person name="Rokhsar D."/>
            <person name="Devos K.M."/>
        </authorList>
    </citation>
    <scope>NUCLEOTIDE SEQUENCE [LARGE SCALE GENOMIC DNA]</scope>
    <source>
        <strain evidence="2">Yugu1</strain>
    </source>
</reference>
<dbReference type="EMBL" id="CM003532">
    <property type="protein sequence ID" value="RCV23497.1"/>
    <property type="molecule type" value="Genomic_DNA"/>
</dbReference>
<keyword evidence="1" id="KW-0472">Membrane</keyword>
<keyword evidence="1" id="KW-1133">Transmembrane helix</keyword>
<proteinExistence type="predicted"/>
<accession>A0A368QZX1</accession>
<evidence type="ECO:0000256" key="1">
    <source>
        <dbReference type="SAM" id="Phobius"/>
    </source>
</evidence>
<dbReference type="AlphaFoldDB" id="A0A368QZX1"/>
<gene>
    <name evidence="2" type="ORF">SETIT_5G011000v2</name>
</gene>